<dbReference type="PANTHER" id="PTHR24171">
    <property type="entry name" value="ANKYRIN REPEAT DOMAIN-CONTAINING PROTEIN 39-RELATED"/>
    <property type="match status" value="1"/>
</dbReference>
<evidence type="ECO:0000256" key="4">
    <source>
        <dbReference type="SAM" id="MobiDB-lite"/>
    </source>
</evidence>
<dbReference type="EMBL" id="JAGMUU010000011">
    <property type="protein sequence ID" value="KAH7142701.1"/>
    <property type="molecule type" value="Genomic_DNA"/>
</dbReference>
<dbReference type="OrthoDB" id="4772757at2759"/>
<comment type="caution">
    <text evidence="5">The sequence shown here is derived from an EMBL/GenBank/DDBJ whole genome shotgun (WGS) entry which is preliminary data.</text>
</comment>
<dbReference type="Gene3D" id="1.25.40.20">
    <property type="entry name" value="Ankyrin repeat-containing domain"/>
    <property type="match status" value="1"/>
</dbReference>
<evidence type="ECO:0000256" key="2">
    <source>
        <dbReference type="ARBA" id="ARBA00023043"/>
    </source>
</evidence>
<dbReference type="PROSITE" id="PS50088">
    <property type="entry name" value="ANK_REPEAT"/>
    <property type="match status" value="1"/>
</dbReference>
<dbReference type="AlphaFoldDB" id="A0A9P9ESG8"/>
<sequence>MPLHWAAERGHKVVVTLLLEKGARVDSKDDLGRIPLDLAAEGGYEGVVALLQMASAVPALSIDARSANKAAKRETDQHDGDESTKRRRR</sequence>
<dbReference type="InterPro" id="IPR036770">
    <property type="entry name" value="Ankyrin_rpt-contain_sf"/>
</dbReference>
<feature type="region of interest" description="Disordered" evidence="4">
    <location>
        <begin position="65"/>
        <end position="89"/>
    </location>
</feature>
<dbReference type="InterPro" id="IPR002110">
    <property type="entry name" value="Ankyrin_rpt"/>
</dbReference>
<dbReference type="SMART" id="SM00248">
    <property type="entry name" value="ANK"/>
    <property type="match status" value="2"/>
</dbReference>
<keyword evidence="6" id="KW-1185">Reference proteome</keyword>
<dbReference type="Proteomes" id="UP000717696">
    <property type="component" value="Unassembled WGS sequence"/>
</dbReference>
<dbReference type="PROSITE" id="PS50297">
    <property type="entry name" value="ANK_REP_REGION"/>
    <property type="match status" value="1"/>
</dbReference>
<dbReference type="PANTHER" id="PTHR24171:SF9">
    <property type="entry name" value="ANKYRIN REPEAT DOMAIN-CONTAINING PROTEIN 39"/>
    <property type="match status" value="1"/>
</dbReference>
<proteinExistence type="predicted"/>
<protein>
    <submittedName>
        <fullName evidence="5">Uncharacterized protein</fullName>
    </submittedName>
</protein>
<name>A0A9P9ESG8_9HYPO</name>
<keyword evidence="2 3" id="KW-0040">ANK repeat</keyword>
<accession>A0A9P9ESG8</accession>
<evidence type="ECO:0000313" key="5">
    <source>
        <dbReference type="EMBL" id="KAH7142701.1"/>
    </source>
</evidence>
<organism evidence="5 6">
    <name type="scientific">Dactylonectria estremocensis</name>
    <dbReference type="NCBI Taxonomy" id="1079267"/>
    <lineage>
        <taxon>Eukaryota</taxon>
        <taxon>Fungi</taxon>
        <taxon>Dikarya</taxon>
        <taxon>Ascomycota</taxon>
        <taxon>Pezizomycotina</taxon>
        <taxon>Sordariomycetes</taxon>
        <taxon>Hypocreomycetidae</taxon>
        <taxon>Hypocreales</taxon>
        <taxon>Nectriaceae</taxon>
        <taxon>Dactylonectria</taxon>
    </lineage>
</organism>
<dbReference type="Pfam" id="PF12796">
    <property type="entry name" value="Ank_2"/>
    <property type="match status" value="1"/>
</dbReference>
<evidence type="ECO:0000256" key="1">
    <source>
        <dbReference type="ARBA" id="ARBA00022737"/>
    </source>
</evidence>
<evidence type="ECO:0000256" key="3">
    <source>
        <dbReference type="PROSITE-ProRule" id="PRU00023"/>
    </source>
</evidence>
<gene>
    <name evidence="5" type="ORF">B0J13DRAFT_555948</name>
</gene>
<dbReference type="SUPFAM" id="SSF48403">
    <property type="entry name" value="Ankyrin repeat"/>
    <property type="match status" value="1"/>
</dbReference>
<keyword evidence="1" id="KW-0677">Repeat</keyword>
<evidence type="ECO:0000313" key="6">
    <source>
        <dbReference type="Proteomes" id="UP000717696"/>
    </source>
</evidence>
<feature type="repeat" description="ANK" evidence="3">
    <location>
        <begin position="1"/>
        <end position="30"/>
    </location>
</feature>
<feature type="compositionally biased region" description="Basic and acidic residues" evidence="4">
    <location>
        <begin position="71"/>
        <end position="89"/>
    </location>
</feature>
<reference evidence="5" key="1">
    <citation type="journal article" date="2021" name="Nat. Commun.">
        <title>Genetic determinants of endophytism in the Arabidopsis root mycobiome.</title>
        <authorList>
            <person name="Mesny F."/>
            <person name="Miyauchi S."/>
            <person name="Thiergart T."/>
            <person name="Pickel B."/>
            <person name="Atanasova L."/>
            <person name="Karlsson M."/>
            <person name="Huettel B."/>
            <person name="Barry K.W."/>
            <person name="Haridas S."/>
            <person name="Chen C."/>
            <person name="Bauer D."/>
            <person name="Andreopoulos W."/>
            <person name="Pangilinan J."/>
            <person name="LaButti K."/>
            <person name="Riley R."/>
            <person name="Lipzen A."/>
            <person name="Clum A."/>
            <person name="Drula E."/>
            <person name="Henrissat B."/>
            <person name="Kohler A."/>
            <person name="Grigoriev I.V."/>
            <person name="Martin F.M."/>
            <person name="Hacquard S."/>
        </authorList>
    </citation>
    <scope>NUCLEOTIDE SEQUENCE</scope>
    <source>
        <strain evidence="5">MPI-CAGE-AT-0021</strain>
    </source>
</reference>